<feature type="region of interest" description="Disordered" evidence="1">
    <location>
        <begin position="376"/>
        <end position="463"/>
    </location>
</feature>
<gene>
    <name evidence="2" type="ORF">BP5796_09111</name>
</gene>
<feature type="compositionally biased region" description="Low complexity" evidence="1">
    <location>
        <begin position="817"/>
        <end position="832"/>
    </location>
</feature>
<comment type="caution">
    <text evidence="2">The sequence shown here is derived from an EMBL/GenBank/DDBJ whole genome shotgun (WGS) entry which is preliminary data.</text>
</comment>
<feature type="compositionally biased region" description="Polar residues" evidence="1">
    <location>
        <begin position="1103"/>
        <end position="1115"/>
    </location>
</feature>
<feature type="compositionally biased region" description="Basic and acidic residues" evidence="1">
    <location>
        <begin position="1229"/>
        <end position="1239"/>
    </location>
</feature>
<feature type="compositionally biased region" description="Polar residues" evidence="1">
    <location>
        <begin position="795"/>
        <end position="815"/>
    </location>
</feature>
<feature type="compositionally biased region" description="Polar residues" evidence="1">
    <location>
        <begin position="627"/>
        <end position="645"/>
    </location>
</feature>
<feature type="region of interest" description="Disordered" evidence="1">
    <location>
        <begin position="795"/>
        <end position="837"/>
    </location>
</feature>
<evidence type="ECO:0000313" key="2">
    <source>
        <dbReference type="EMBL" id="RDW68454.1"/>
    </source>
</evidence>
<feature type="region of interest" description="Disordered" evidence="1">
    <location>
        <begin position="627"/>
        <end position="657"/>
    </location>
</feature>
<feature type="region of interest" description="Disordered" evidence="1">
    <location>
        <begin position="1163"/>
        <end position="1182"/>
    </location>
</feature>
<dbReference type="EMBL" id="PDLN01000013">
    <property type="protein sequence ID" value="RDW68454.1"/>
    <property type="molecule type" value="Genomic_DNA"/>
</dbReference>
<organism evidence="2 3">
    <name type="scientific">Coleophoma crateriformis</name>
    <dbReference type="NCBI Taxonomy" id="565419"/>
    <lineage>
        <taxon>Eukaryota</taxon>
        <taxon>Fungi</taxon>
        <taxon>Dikarya</taxon>
        <taxon>Ascomycota</taxon>
        <taxon>Pezizomycotina</taxon>
        <taxon>Leotiomycetes</taxon>
        <taxon>Helotiales</taxon>
        <taxon>Dermateaceae</taxon>
        <taxon>Coleophoma</taxon>
    </lineage>
</organism>
<feature type="region of interest" description="Disordered" evidence="1">
    <location>
        <begin position="1103"/>
        <end position="1151"/>
    </location>
</feature>
<feature type="compositionally biased region" description="Low complexity" evidence="1">
    <location>
        <begin position="757"/>
        <end position="768"/>
    </location>
</feature>
<evidence type="ECO:0000256" key="1">
    <source>
        <dbReference type="SAM" id="MobiDB-lite"/>
    </source>
</evidence>
<dbReference type="OrthoDB" id="10338867at2759"/>
<feature type="region of interest" description="Disordered" evidence="1">
    <location>
        <begin position="1195"/>
        <end position="1248"/>
    </location>
</feature>
<name>A0A3D8R3R5_9HELO</name>
<reference evidence="2 3" key="1">
    <citation type="journal article" date="2018" name="IMA Fungus">
        <title>IMA Genome-F 9: Draft genome sequence of Annulohypoxylon stygium, Aspergillus mulundensis, Berkeleyomyces basicola (syn. Thielaviopsis basicola), Ceratocystis smalleyi, two Cercospora beticola strains, Coleophoma cylindrospora, Fusarium fracticaudum, Phialophora cf. hyalina, and Morchella septimelata.</title>
        <authorList>
            <person name="Wingfield B.D."/>
            <person name="Bills G.F."/>
            <person name="Dong Y."/>
            <person name="Huang W."/>
            <person name="Nel W.J."/>
            <person name="Swalarsk-Parry B.S."/>
            <person name="Vaghefi N."/>
            <person name="Wilken P.M."/>
            <person name="An Z."/>
            <person name="de Beer Z.W."/>
            <person name="De Vos L."/>
            <person name="Chen L."/>
            <person name="Duong T.A."/>
            <person name="Gao Y."/>
            <person name="Hammerbacher A."/>
            <person name="Kikkert J.R."/>
            <person name="Li Y."/>
            <person name="Li H."/>
            <person name="Li K."/>
            <person name="Li Q."/>
            <person name="Liu X."/>
            <person name="Ma X."/>
            <person name="Naidoo K."/>
            <person name="Pethybridge S.J."/>
            <person name="Sun J."/>
            <person name="Steenkamp E.T."/>
            <person name="van der Nest M.A."/>
            <person name="van Wyk S."/>
            <person name="Wingfield M.J."/>
            <person name="Xiong C."/>
            <person name="Yue Q."/>
            <person name="Zhang X."/>
        </authorList>
    </citation>
    <scope>NUCLEOTIDE SEQUENCE [LARGE SCALE GENOMIC DNA]</scope>
    <source>
        <strain evidence="2 3">BP5796</strain>
    </source>
</reference>
<feature type="compositionally biased region" description="Polar residues" evidence="1">
    <location>
        <begin position="723"/>
        <end position="733"/>
    </location>
</feature>
<feature type="compositionally biased region" description="Low complexity" evidence="1">
    <location>
        <begin position="392"/>
        <end position="408"/>
    </location>
</feature>
<feature type="region of interest" description="Disordered" evidence="1">
    <location>
        <begin position="230"/>
        <end position="258"/>
    </location>
</feature>
<feature type="region of interest" description="Disordered" evidence="1">
    <location>
        <begin position="1290"/>
        <end position="1420"/>
    </location>
</feature>
<feature type="compositionally biased region" description="Polar residues" evidence="1">
    <location>
        <begin position="436"/>
        <end position="462"/>
    </location>
</feature>
<feature type="compositionally biased region" description="Basic residues" evidence="1">
    <location>
        <begin position="504"/>
        <end position="515"/>
    </location>
</feature>
<feature type="compositionally biased region" description="Polar residues" evidence="1">
    <location>
        <begin position="1128"/>
        <end position="1138"/>
    </location>
</feature>
<feature type="compositionally biased region" description="Basic and acidic residues" evidence="1">
    <location>
        <begin position="1332"/>
        <end position="1347"/>
    </location>
</feature>
<sequence length="1575" mass="170380">MFSYQLEPEDSGGGFDPGQNPGLPSINVGYLPTQSSSLNLTTMDLDPRLQAQMEFPGGYHCHCCAQAMPHWSDEEKSGMNLGQLQLHLNNVHGISRDSIPEIIDSHVAQLLYNAGYTKQVQYNGPMHCELDYTTGLFIGDPHAVSSSVNDHRIQNLSTATNIRANPQFQPDAAAINTYTEPQYELSPDNFDIDVEPQYQPGDSASIRNDIDAQHQSIDATSLIVHKTPPFQHQSHLVTSTRATSTTNTIGSNASPESGITHSIEGTGVHGAKEFVCELCSKAMPDTSLPQLSKDQILDHGRKFHRLEDNEFDQLLPDGGFTCQVCAEAMPNSGLPTMNKEMLEQHAYKFHRLNNTELPEYFQSAVIAILNATDDEHRVTTPSTPSASRPHIASQPAAAPRSSPFSKSSTPKRRYATAVPLADRPSAKTVFGGPRQPRNSISTAPMQAQSSSITNTPSASANSPDFVVPQHVVFRAIVPPPSTTLKKNPGRRKATEVEDKEKAPPAKRKPRGKKTTKPNPDATLASFATTDGYSCFICASHGGQSPSMNMQEIMGHGRGTHQLIGENLNEYFVSVMQSFFAAKHSSVNTNTLRGILLPPSNSQAVVQSQTSPSLVLPQGLNTHGYRVSATTQEGGSPSGQSLTPSPNLHPGGTMQTLGSSDLETQSIEMQPGSFEQELRSELEISIGQTAISQHYQGLVGFTSPSPVNPGKLTVVSEPRMGLSSIGQAQDSQQVHRPPPAPPLQQVSSSPIPGEHIFQSSTTQSLVQSLGPANSLTPPQKPRYLQRKVRTASMGSLTLPTISTPPQSVNGVQSVGSATPPTQDSWSTQSTSSPLMHAMPSSTVSPAISAYSPIVGNYSLGHETNLVRDSSGHLSRESGDSSIDTLFGDLEAMLDVELGISPAPIEVPELAQAEQQMLIQQDSQTVQQSSPMEIDSVLFDINADPRASSLADYVENSGLGLDKEWLKDLFGDELAQEACAQPAVAADSFVSEAKIAPADITPAALSDGTIDSGDFHTALHLINKVPVADVKCSLSQTSTSVFTAQTPSTEQTPTKERVRKALNVPRAVSAGVQPAKIPDLKASGSHTSDKLPPTGLIENTQLQSAPVQKLQVQNASIEKTPVSKRKTQAEPPQTRKTSITEWDDEPPARPRAPTPIYALIDYETKSLKDEESQGDSITTDDEEAKFTGVIDSKLIVCGKSGDVNDSNSDSADEGRDSDSEVDNATNFTTQDHSDENINHEESESDAEGILDQLASAVKAQTSVYCQGKDKRNMVASKRPPTVQASEFEILEAKAREDLRPDTATFKSDQPINRGKPGKSPRKPYSDKSPPGKSLKPEENPVVRSHKAEDGAQGGDQDDGELDEASDNDDEQEPTSVRGVDEEDSDDSISDFTPEDADDSDYVDEDTTHVKRRRASGRSTRQTSLAYSKLNQGGITKHCKANGQFCSFIYQPNDDCHLNDDGQQVLLNIEELKDGIFRGSCSFVFNAKDINFSNEHGEKISLETLGWDALNSLSEKEFMRLEELHGSQQLVLSAKMRPEQRITTLHTSRIKLRKIGSVTCVDVLDHEPDTAVLSIENS</sequence>
<dbReference type="Proteomes" id="UP000256328">
    <property type="component" value="Unassembled WGS sequence"/>
</dbReference>
<keyword evidence="3" id="KW-1185">Reference proteome</keyword>
<accession>A0A3D8R3R5</accession>
<feature type="compositionally biased region" description="Acidic residues" evidence="1">
    <location>
        <begin position="1378"/>
        <end position="1402"/>
    </location>
</feature>
<proteinExistence type="predicted"/>
<feature type="region of interest" description="Disordered" evidence="1">
    <location>
        <begin position="721"/>
        <end position="782"/>
    </location>
</feature>
<feature type="compositionally biased region" description="Acidic residues" evidence="1">
    <location>
        <begin position="1353"/>
        <end position="1370"/>
    </location>
</feature>
<feature type="compositionally biased region" description="Basic and acidic residues" evidence="1">
    <location>
        <begin position="492"/>
        <end position="503"/>
    </location>
</feature>
<evidence type="ECO:0000313" key="3">
    <source>
        <dbReference type="Proteomes" id="UP000256328"/>
    </source>
</evidence>
<feature type="region of interest" description="Disordered" evidence="1">
    <location>
        <begin position="1"/>
        <end position="25"/>
    </location>
</feature>
<feature type="region of interest" description="Disordered" evidence="1">
    <location>
        <begin position="478"/>
        <end position="522"/>
    </location>
</feature>
<protein>
    <submittedName>
        <fullName evidence="2">Uncharacterized protein</fullName>
    </submittedName>
</protein>
<feature type="compositionally biased region" description="Low complexity" evidence="1">
    <location>
        <begin position="238"/>
        <end position="251"/>
    </location>
</feature>